<dbReference type="Pfam" id="PF01497">
    <property type="entry name" value="Peripla_BP_2"/>
    <property type="match status" value="1"/>
</dbReference>
<keyword evidence="8" id="KW-1185">Reference proteome</keyword>
<comment type="subcellular location">
    <subcellularLocation>
        <location evidence="1">Cell envelope</location>
    </subcellularLocation>
</comment>
<evidence type="ECO:0000313" key="8">
    <source>
        <dbReference type="Proteomes" id="UP000035009"/>
    </source>
</evidence>
<dbReference type="SUPFAM" id="SSF53807">
    <property type="entry name" value="Helical backbone' metal receptor"/>
    <property type="match status" value="1"/>
</dbReference>
<dbReference type="AlphaFoldDB" id="M3UFH3"/>
<dbReference type="eggNOG" id="COG0614">
    <property type="taxonomic scope" value="Bacteria"/>
</dbReference>
<dbReference type="InterPro" id="IPR002491">
    <property type="entry name" value="ABC_transptr_periplasmic_BD"/>
</dbReference>
<keyword evidence="4 5" id="KW-0732">Signal</keyword>
<dbReference type="EMBL" id="BAOP01000001">
    <property type="protein sequence ID" value="GAC77935.1"/>
    <property type="molecule type" value="Genomic_DNA"/>
</dbReference>
<feature type="chain" id="PRO_5004040390" evidence="5">
    <location>
        <begin position="25"/>
        <end position="348"/>
    </location>
</feature>
<dbReference type="PANTHER" id="PTHR30532">
    <property type="entry name" value="IRON III DICITRATE-BINDING PERIPLASMIC PROTEIN"/>
    <property type="match status" value="1"/>
</dbReference>
<accession>M3UFH3</accession>
<evidence type="ECO:0000313" key="7">
    <source>
        <dbReference type="EMBL" id="GAC77935.1"/>
    </source>
</evidence>
<feature type="signal peptide" evidence="5">
    <location>
        <begin position="1"/>
        <end position="24"/>
    </location>
</feature>
<dbReference type="OrthoDB" id="1846031at2"/>
<evidence type="ECO:0000256" key="2">
    <source>
        <dbReference type="ARBA" id="ARBA00008814"/>
    </source>
</evidence>
<comment type="caution">
    <text evidence="7">The sequence shown here is derived from an EMBL/GenBank/DDBJ whole genome shotgun (WGS) entry which is preliminary data.</text>
</comment>
<organism evidence="7 8">
    <name type="scientific">Gordonia malaquae NBRC 108250</name>
    <dbReference type="NCBI Taxonomy" id="1223542"/>
    <lineage>
        <taxon>Bacteria</taxon>
        <taxon>Bacillati</taxon>
        <taxon>Actinomycetota</taxon>
        <taxon>Actinomycetes</taxon>
        <taxon>Mycobacteriales</taxon>
        <taxon>Gordoniaceae</taxon>
        <taxon>Gordonia</taxon>
    </lineage>
</organism>
<dbReference type="GO" id="GO:0030288">
    <property type="term" value="C:outer membrane-bounded periplasmic space"/>
    <property type="evidence" value="ECO:0007669"/>
    <property type="project" value="TreeGrafter"/>
</dbReference>
<evidence type="ECO:0000256" key="1">
    <source>
        <dbReference type="ARBA" id="ARBA00004196"/>
    </source>
</evidence>
<reference evidence="7 8" key="1">
    <citation type="submission" date="2013-02" db="EMBL/GenBank/DDBJ databases">
        <title>Whole genome shotgun sequence of Gordonia malaquae NBRC 108250.</title>
        <authorList>
            <person name="Yoshida I."/>
            <person name="Hosoyama A."/>
            <person name="Tsuchikane K."/>
            <person name="Ando Y."/>
            <person name="Baba S."/>
            <person name="Ohji S."/>
            <person name="Hamada M."/>
            <person name="Tamura T."/>
            <person name="Yamazoe A."/>
            <person name="Yamazaki S."/>
            <person name="Fujita N."/>
        </authorList>
    </citation>
    <scope>NUCLEOTIDE SEQUENCE [LARGE SCALE GENOMIC DNA]</scope>
    <source>
        <strain evidence="7 8">NBRC 108250</strain>
    </source>
</reference>
<dbReference type="RefSeq" id="WP_008375715.1">
    <property type="nucleotide sequence ID" value="NZ_BAOP01000001.1"/>
</dbReference>
<dbReference type="Gene3D" id="3.40.50.1980">
    <property type="entry name" value="Nitrogenase molybdenum iron protein domain"/>
    <property type="match status" value="2"/>
</dbReference>
<evidence type="ECO:0000256" key="4">
    <source>
        <dbReference type="ARBA" id="ARBA00022729"/>
    </source>
</evidence>
<evidence type="ECO:0000259" key="6">
    <source>
        <dbReference type="PROSITE" id="PS50983"/>
    </source>
</evidence>
<evidence type="ECO:0000256" key="5">
    <source>
        <dbReference type="SAM" id="SignalP"/>
    </source>
</evidence>
<dbReference type="STRING" id="410332.SAMN04488550_3324"/>
<dbReference type="PROSITE" id="PS51257">
    <property type="entry name" value="PROKAR_LIPOPROTEIN"/>
    <property type="match status" value="1"/>
</dbReference>
<keyword evidence="3" id="KW-0813">Transport</keyword>
<dbReference type="InterPro" id="IPR051313">
    <property type="entry name" value="Bact_iron-sidero_bind"/>
</dbReference>
<comment type="similarity">
    <text evidence="2">Belongs to the bacterial solute-binding protein 8 family.</text>
</comment>
<gene>
    <name evidence="7" type="ORF">GM1_001_00600</name>
</gene>
<evidence type="ECO:0000256" key="3">
    <source>
        <dbReference type="ARBA" id="ARBA00022448"/>
    </source>
</evidence>
<name>M3UFH3_GORML</name>
<proteinExistence type="inferred from homology"/>
<dbReference type="GO" id="GO:1901678">
    <property type="term" value="P:iron coordination entity transport"/>
    <property type="evidence" value="ECO:0007669"/>
    <property type="project" value="UniProtKB-ARBA"/>
</dbReference>
<dbReference type="PANTHER" id="PTHR30532:SF24">
    <property type="entry name" value="FERRIC ENTEROBACTIN-BINDING PERIPLASMIC PROTEIN FEPB"/>
    <property type="match status" value="1"/>
</dbReference>
<dbReference type="Proteomes" id="UP000035009">
    <property type="component" value="Unassembled WGS sequence"/>
</dbReference>
<dbReference type="PROSITE" id="PS50983">
    <property type="entry name" value="FE_B12_PBP"/>
    <property type="match status" value="1"/>
</dbReference>
<protein>
    <submittedName>
        <fullName evidence="7">Putative ABC transporter substrate-binding protein</fullName>
    </submittedName>
</protein>
<sequence length="348" mass="36513">MRNSRIVVVIMAIAALLATMVGCAASNDDTAGGTHVFAEPEAGAYPVTLQHAYGSTTIDAQPKRVVVIGWSGADIAVDLGTVPVAQGTAASSAGGSYYPWFKEAVEKLGAPLPAVDESLERGEVDLEYVLSQQPDLILAVNSGITEKEYNRLSEIAPTVAFPGEAWSASAEEHVEIIGKALGRPTKAAEIRRDLTATLARTGADHPELAGKTFISGFAPGDDGQSIVFSTTDARVQTLVELGMRPLPAAVDLQHAAGDPSSFNVSLEQLLPLAPDLFLTVSTRAELDEVGRTHTAFARWAPIADNRVALLEDKNVGLAFSTATPLGLRWGLPQIVSALSAAVKSPARP</sequence>
<feature type="domain" description="Fe/B12 periplasmic-binding" evidence="6">
    <location>
        <begin position="64"/>
        <end position="342"/>
    </location>
</feature>